<organism evidence="1 2">
    <name type="scientific">Cellulosilyticum lentocellum (strain ATCC 49066 / DSM 5427 / NCIMB 11756 / RHM5)</name>
    <name type="common">Clostridium lentocellum</name>
    <dbReference type="NCBI Taxonomy" id="642492"/>
    <lineage>
        <taxon>Bacteria</taxon>
        <taxon>Bacillati</taxon>
        <taxon>Bacillota</taxon>
        <taxon>Clostridia</taxon>
        <taxon>Lachnospirales</taxon>
        <taxon>Cellulosilyticaceae</taxon>
        <taxon>Cellulosilyticum</taxon>
    </lineage>
</organism>
<dbReference type="RefSeq" id="WP_013656347.1">
    <property type="nucleotide sequence ID" value="NC_015275.1"/>
</dbReference>
<dbReference type="EMBL" id="CP002582">
    <property type="protein sequence ID" value="ADZ83048.1"/>
    <property type="molecule type" value="Genomic_DNA"/>
</dbReference>
<evidence type="ECO:0000313" key="2">
    <source>
        <dbReference type="Proteomes" id="UP000008467"/>
    </source>
</evidence>
<dbReference type="STRING" id="642492.Clole_1322"/>
<reference evidence="1 2" key="1">
    <citation type="journal article" date="2011" name="J. Bacteriol.">
        <title>Complete genome sequence of the cellulose-degrading bacterium Cellulosilyticum lentocellum.</title>
        <authorList>
            <consortium name="US DOE Joint Genome Institute"/>
            <person name="Miller D.A."/>
            <person name="Suen G."/>
            <person name="Bruce D."/>
            <person name="Copeland A."/>
            <person name="Cheng J.F."/>
            <person name="Detter C."/>
            <person name="Goodwin L.A."/>
            <person name="Han C.S."/>
            <person name="Hauser L.J."/>
            <person name="Land M.L."/>
            <person name="Lapidus A."/>
            <person name="Lucas S."/>
            <person name="Meincke L."/>
            <person name="Pitluck S."/>
            <person name="Tapia R."/>
            <person name="Teshima H."/>
            <person name="Woyke T."/>
            <person name="Fox B.G."/>
            <person name="Angert E.R."/>
            <person name="Currie C.R."/>
        </authorList>
    </citation>
    <scope>NUCLEOTIDE SEQUENCE [LARGE SCALE GENOMIC DNA]</scope>
    <source>
        <strain evidence="2">ATCC 49066 / DSM 5427 / NCIMB 11756 / RHM5</strain>
    </source>
</reference>
<keyword evidence="2" id="KW-1185">Reference proteome</keyword>
<accession>F2JHF0</accession>
<dbReference type="HOGENOM" id="CLU_1944874_0_0_9"/>
<evidence type="ECO:0000313" key="1">
    <source>
        <dbReference type="EMBL" id="ADZ83048.1"/>
    </source>
</evidence>
<dbReference type="AlphaFoldDB" id="F2JHF0"/>
<sequence length="129" mass="15212">MENENLVVNLEQDLTEIAGLIWGYMDKKYISQMKRQLDGYRQSCEQNLCKEAQLLKAMIPFMPEESKLLQTVVDTIIYNDMIEKSLEEHEELGRLYRDENKDRENLKKLMYKLVLFKIVTAIEKGSMDA</sequence>
<proteinExistence type="predicted"/>
<dbReference type="KEGG" id="cle:Clole_1322"/>
<name>F2JHF0_CELLD</name>
<dbReference type="Proteomes" id="UP000008467">
    <property type="component" value="Chromosome"/>
</dbReference>
<gene>
    <name evidence="1" type="ordered locus">Clole_1322</name>
</gene>
<protein>
    <submittedName>
        <fullName evidence="1">Uncharacterized protein</fullName>
    </submittedName>
</protein>